<dbReference type="RefSeq" id="WP_344142142.1">
    <property type="nucleotide sequence ID" value="NZ_BAAAQI010000004.1"/>
</dbReference>
<dbReference type="InterPro" id="IPR007393">
    <property type="entry name" value="YlxR_dom"/>
</dbReference>
<sequence>MRRRARLGSRGRSRPVRTCVGCRSRAAQSDLMRLVASSGAAVPDPPGRMPGRGAYLHADPGCWESAKRRGGLARALRSAQGLDTSRVDALFAAGPRVGDAPGSG</sequence>
<feature type="compositionally biased region" description="Basic residues" evidence="1">
    <location>
        <begin position="1"/>
        <end position="15"/>
    </location>
</feature>
<feature type="domain" description="YlxR" evidence="2">
    <location>
        <begin position="17"/>
        <end position="79"/>
    </location>
</feature>
<dbReference type="EMBL" id="JBHSIY010000010">
    <property type="protein sequence ID" value="MFC4867600.1"/>
    <property type="molecule type" value="Genomic_DNA"/>
</dbReference>
<comment type="caution">
    <text evidence="3">The sequence shown here is derived from an EMBL/GenBank/DDBJ whole genome shotgun (WGS) entry which is preliminary data.</text>
</comment>
<dbReference type="PANTHER" id="PTHR34215:SF1">
    <property type="entry name" value="YLXR DOMAIN-CONTAINING PROTEIN"/>
    <property type="match status" value="1"/>
</dbReference>
<dbReference type="Gene3D" id="3.30.1230.10">
    <property type="entry name" value="YlxR-like"/>
    <property type="match status" value="1"/>
</dbReference>
<reference evidence="4" key="1">
    <citation type="journal article" date="2019" name="Int. J. Syst. Evol. Microbiol.">
        <title>The Global Catalogue of Microorganisms (GCM) 10K type strain sequencing project: providing services to taxonomists for standard genome sequencing and annotation.</title>
        <authorList>
            <consortium name="The Broad Institute Genomics Platform"/>
            <consortium name="The Broad Institute Genome Sequencing Center for Infectious Disease"/>
            <person name="Wu L."/>
            <person name="Ma J."/>
        </authorList>
    </citation>
    <scope>NUCLEOTIDE SEQUENCE [LARGE SCALE GENOMIC DNA]</scope>
    <source>
        <strain evidence="4">CGMCC 4.7304</strain>
    </source>
</reference>
<name>A0ABV9SPX5_9ACTN</name>
<dbReference type="InterPro" id="IPR035931">
    <property type="entry name" value="YlxR-like_sf"/>
</dbReference>
<dbReference type="Proteomes" id="UP001595858">
    <property type="component" value="Unassembled WGS sequence"/>
</dbReference>
<accession>A0ABV9SPX5</accession>
<evidence type="ECO:0000259" key="2">
    <source>
        <dbReference type="Pfam" id="PF04296"/>
    </source>
</evidence>
<evidence type="ECO:0000313" key="3">
    <source>
        <dbReference type="EMBL" id="MFC4867600.1"/>
    </source>
</evidence>
<evidence type="ECO:0000256" key="1">
    <source>
        <dbReference type="SAM" id="MobiDB-lite"/>
    </source>
</evidence>
<feature type="region of interest" description="Disordered" evidence="1">
    <location>
        <begin position="1"/>
        <end position="21"/>
    </location>
</feature>
<dbReference type="Pfam" id="PF04296">
    <property type="entry name" value="YlxR"/>
    <property type="match status" value="1"/>
</dbReference>
<dbReference type="PANTHER" id="PTHR34215">
    <property type="entry name" value="BLL0784 PROTEIN"/>
    <property type="match status" value="1"/>
</dbReference>
<gene>
    <name evidence="3" type="ORF">ACFPCZ_13260</name>
</gene>
<keyword evidence="4" id="KW-1185">Reference proteome</keyword>
<organism evidence="3 4">
    <name type="scientific">Streptomonospora arabica</name>
    <dbReference type="NCBI Taxonomy" id="412417"/>
    <lineage>
        <taxon>Bacteria</taxon>
        <taxon>Bacillati</taxon>
        <taxon>Actinomycetota</taxon>
        <taxon>Actinomycetes</taxon>
        <taxon>Streptosporangiales</taxon>
        <taxon>Nocardiopsidaceae</taxon>
        <taxon>Streptomonospora</taxon>
    </lineage>
</organism>
<proteinExistence type="predicted"/>
<dbReference type="InterPro" id="IPR037465">
    <property type="entry name" value="YlxR"/>
</dbReference>
<protein>
    <submittedName>
        <fullName evidence="3">YlxR family protein</fullName>
    </submittedName>
</protein>
<dbReference type="SUPFAM" id="SSF64376">
    <property type="entry name" value="YlxR-like"/>
    <property type="match status" value="1"/>
</dbReference>
<evidence type="ECO:0000313" key="4">
    <source>
        <dbReference type="Proteomes" id="UP001595858"/>
    </source>
</evidence>